<dbReference type="InterPro" id="IPR009061">
    <property type="entry name" value="DNA-bd_dom_put_sf"/>
</dbReference>
<dbReference type="SUPFAM" id="SSF46955">
    <property type="entry name" value="Putative DNA-binding domain"/>
    <property type="match status" value="1"/>
</dbReference>
<dbReference type="KEGG" id="xfh:XFHB_03740"/>
<reference evidence="3" key="1">
    <citation type="submission" date="2014-11" db="EMBL/GenBank/DDBJ databases">
        <title>Xylella fastidiosa Hib4 Genome Sequencing.</title>
        <authorList>
            <person name="Pierry P.M."/>
            <person name="da Silva A.M."/>
        </authorList>
    </citation>
    <scope>NUCLEOTIDE SEQUENCE [LARGE SCALE GENOMIC DNA]</scope>
    <source>
        <strain evidence="3">Hib4</strain>
    </source>
</reference>
<dbReference type="EMBL" id="CP009885">
    <property type="protein sequence ID" value="ALR06101.1"/>
    <property type="molecule type" value="Genomic_DNA"/>
</dbReference>
<dbReference type="Gene3D" id="1.10.10.10">
    <property type="entry name" value="Winged helix-like DNA-binding domain superfamily/Winged helix DNA-binding domain"/>
    <property type="match status" value="1"/>
</dbReference>
<dbReference type="InterPro" id="IPR036388">
    <property type="entry name" value="WH-like_DNA-bd_sf"/>
</dbReference>
<evidence type="ECO:0000313" key="3">
    <source>
        <dbReference type="Proteomes" id="UP000196980"/>
    </source>
</evidence>
<dbReference type="InterPro" id="IPR010906">
    <property type="entry name" value="Phage_lambda_Nu1_terminase-ssu"/>
</dbReference>
<dbReference type="Proteomes" id="UP000196980">
    <property type="component" value="Chromosome"/>
</dbReference>
<protein>
    <submittedName>
        <fullName evidence="2">Terminase small subunit</fullName>
    </submittedName>
</protein>
<feature type="region of interest" description="Disordered" evidence="1">
    <location>
        <begin position="172"/>
        <end position="193"/>
    </location>
</feature>
<evidence type="ECO:0000313" key="2">
    <source>
        <dbReference type="EMBL" id="ALR06101.1"/>
    </source>
</evidence>
<feature type="compositionally biased region" description="Acidic residues" evidence="1">
    <location>
        <begin position="176"/>
        <end position="193"/>
    </location>
</feature>
<organism evidence="2 3">
    <name type="scientific">Xylella fastidiosa</name>
    <dbReference type="NCBI Taxonomy" id="2371"/>
    <lineage>
        <taxon>Bacteria</taxon>
        <taxon>Pseudomonadati</taxon>
        <taxon>Pseudomonadota</taxon>
        <taxon>Gammaproteobacteria</taxon>
        <taxon>Lysobacterales</taxon>
        <taxon>Lysobacteraceae</taxon>
        <taxon>Xylella</taxon>
    </lineage>
</organism>
<dbReference type="Pfam" id="PF07471">
    <property type="entry name" value="Phage_Nu1"/>
    <property type="match status" value="1"/>
</dbReference>
<gene>
    <name evidence="2" type="ORF">XFHB_03740</name>
</gene>
<dbReference type="RefSeq" id="WP_194955715.1">
    <property type="nucleotide sequence ID" value="NZ_CP009885.1"/>
</dbReference>
<evidence type="ECO:0000256" key="1">
    <source>
        <dbReference type="SAM" id="MobiDB-lite"/>
    </source>
</evidence>
<dbReference type="AlphaFoldDB" id="A0ABC8ACG8"/>
<name>A0ABC8ACG8_XYLFS</name>
<proteinExistence type="predicted"/>
<sequence>MRGILILTCCLYRPMVLQKQQGKQVNRAGLSEIFGVALPTVDQWARNGCPVVKRGGRGREWTFDTAVVARWLRDKAAEEAAGEAVADIEEWKRRKIAAEAQREELHLADAKKQVAPLEQVEKTLARVFAEVRANLRTIPGRTVALLLGETDERRYKRVLLQEIDQTLENLASLDLTQEDTDADEDEDEETGDV</sequence>
<accession>A0ABC8ACG8</accession>